<dbReference type="InterPro" id="IPR025272">
    <property type="entry name" value="SocA_Panacea"/>
</dbReference>
<dbReference type="Proteomes" id="UP000177987">
    <property type="component" value="Unassembled WGS sequence"/>
</dbReference>
<dbReference type="CDD" id="cd00093">
    <property type="entry name" value="HTH_XRE"/>
    <property type="match status" value="1"/>
</dbReference>
<dbReference type="AlphaFoldDB" id="A0A1G2SEN4"/>
<dbReference type="SMART" id="SM00530">
    <property type="entry name" value="HTH_XRE"/>
    <property type="match status" value="1"/>
</dbReference>
<dbReference type="Gene3D" id="1.10.260.40">
    <property type="entry name" value="lambda repressor-like DNA-binding domains"/>
    <property type="match status" value="1"/>
</dbReference>
<sequence length="242" mass="27756">MHKIVYNVWMTNKYAQFIKNLRVERGLSQEQVSTAIGVSRSTYTAIEAGKQPLDVEEAKKLASFFSIGVDALLSGAIPNIGKYKHMILSFLRMSLTQKDDGKVTKTKLAKLLYLADFAWFYENLESMSGMQYRKIAYGPVPDTFFRALDELEESGKIVIERKNADGKDMLLVSESDSNKNEKIQTLSVEERALMKKIATKWKDKNTNDIVNFTHNQLPYFLCRDNELIPYELITQEDPEVVY</sequence>
<comment type="caution">
    <text evidence="3">The sequence shown here is derived from an EMBL/GenBank/DDBJ whole genome shotgun (WGS) entry which is preliminary data.</text>
</comment>
<organism evidence="3 4">
    <name type="scientific">Candidatus Yonathbacteria bacterium RIFCSPLOWO2_01_FULL_47_33b</name>
    <dbReference type="NCBI Taxonomy" id="1802727"/>
    <lineage>
        <taxon>Bacteria</taxon>
        <taxon>Candidatus Yonathiibacteriota</taxon>
    </lineage>
</organism>
<feature type="domain" description="HTH cro/C1-type" evidence="2">
    <location>
        <begin position="18"/>
        <end position="72"/>
    </location>
</feature>
<dbReference type="GO" id="GO:0003677">
    <property type="term" value="F:DNA binding"/>
    <property type="evidence" value="ECO:0007669"/>
    <property type="project" value="UniProtKB-KW"/>
</dbReference>
<gene>
    <name evidence="3" type="ORF">A2937_00255</name>
</gene>
<evidence type="ECO:0000313" key="3">
    <source>
        <dbReference type="EMBL" id="OHA83527.1"/>
    </source>
</evidence>
<proteinExistence type="predicted"/>
<dbReference type="InterPro" id="IPR001387">
    <property type="entry name" value="Cro/C1-type_HTH"/>
</dbReference>
<evidence type="ECO:0000313" key="4">
    <source>
        <dbReference type="Proteomes" id="UP000177987"/>
    </source>
</evidence>
<dbReference type="Pfam" id="PF01381">
    <property type="entry name" value="HTH_3"/>
    <property type="match status" value="1"/>
</dbReference>
<dbReference type="InterPro" id="IPR010982">
    <property type="entry name" value="Lambda_DNA-bd_dom_sf"/>
</dbReference>
<protein>
    <recommendedName>
        <fullName evidence="2">HTH cro/C1-type domain-containing protein</fullName>
    </recommendedName>
</protein>
<reference evidence="3 4" key="1">
    <citation type="journal article" date="2016" name="Nat. Commun.">
        <title>Thousands of microbial genomes shed light on interconnected biogeochemical processes in an aquifer system.</title>
        <authorList>
            <person name="Anantharaman K."/>
            <person name="Brown C.T."/>
            <person name="Hug L.A."/>
            <person name="Sharon I."/>
            <person name="Castelle C.J."/>
            <person name="Probst A.J."/>
            <person name="Thomas B.C."/>
            <person name="Singh A."/>
            <person name="Wilkins M.J."/>
            <person name="Karaoz U."/>
            <person name="Brodie E.L."/>
            <person name="Williams K.H."/>
            <person name="Hubbard S.S."/>
            <person name="Banfield J.F."/>
        </authorList>
    </citation>
    <scope>NUCLEOTIDE SEQUENCE [LARGE SCALE GENOMIC DNA]</scope>
</reference>
<dbReference type="SUPFAM" id="SSF47413">
    <property type="entry name" value="lambda repressor-like DNA-binding domains"/>
    <property type="match status" value="1"/>
</dbReference>
<dbReference type="Pfam" id="PF13274">
    <property type="entry name" value="SocA_Panacea"/>
    <property type="match status" value="1"/>
</dbReference>
<dbReference type="PANTHER" id="PTHR46558">
    <property type="entry name" value="TRACRIPTIONAL REGULATORY PROTEIN-RELATED-RELATED"/>
    <property type="match status" value="1"/>
</dbReference>
<evidence type="ECO:0000259" key="2">
    <source>
        <dbReference type="PROSITE" id="PS50943"/>
    </source>
</evidence>
<dbReference type="STRING" id="1802727.A2937_00255"/>
<dbReference type="PROSITE" id="PS50943">
    <property type="entry name" value="HTH_CROC1"/>
    <property type="match status" value="1"/>
</dbReference>
<dbReference type="PANTHER" id="PTHR46558:SF11">
    <property type="entry name" value="HTH-TYPE TRANSCRIPTIONAL REGULATOR XRE"/>
    <property type="match status" value="1"/>
</dbReference>
<evidence type="ECO:0000256" key="1">
    <source>
        <dbReference type="ARBA" id="ARBA00023125"/>
    </source>
</evidence>
<keyword evidence="1" id="KW-0238">DNA-binding</keyword>
<accession>A0A1G2SEN4</accession>
<dbReference type="EMBL" id="MHUW01000016">
    <property type="protein sequence ID" value="OHA83527.1"/>
    <property type="molecule type" value="Genomic_DNA"/>
</dbReference>
<name>A0A1G2SEN4_9BACT</name>